<dbReference type="GO" id="GO:0005737">
    <property type="term" value="C:cytoplasm"/>
    <property type="evidence" value="ECO:0007669"/>
    <property type="project" value="TreeGrafter"/>
</dbReference>
<dbReference type="InterPro" id="IPR011152">
    <property type="entry name" value="Pesterase_MJ0912"/>
</dbReference>
<dbReference type="Gene3D" id="3.60.21.10">
    <property type="match status" value="1"/>
</dbReference>
<gene>
    <name evidence="2" type="ORF">LCGC14_0927720</name>
</gene>
<reference evidence="2" key="1">
    <citation type="journal article" date="2015" name="Nature">
        <title>Complex archaea that bridge the gap between prokaryotes and eukaryotes.</title>
        <authorList>
            <person name="Spang A."/>
            <person name="Saw J.H."/>
            <person name="Jorgensen S.L."/>
            <person name="Zaremba-Niedzwiedzka K."/>
            <person name="Martijn J."/>
            <person name="Lind A.E."/>
            <person name="van Eijk R."/>
            <person name="Schleper C."/>
            <person name="Guy L."/>
            <person name="Ettema T.J."/>
        </authorList>
    </citation>
    <scope>NUCLEOTIDE SEQUENCE</scope>
</reference>
<dbReference type="SUPFAM" id="SSF56300">
    <property type="entry name" value="Metallo-dependent phosphatases"/>
    <property type="match status" value="1"/>
</dbReference>
<evidence type="ECO:0000313" key="2">
    <source>
        <dbReference type="EMBL" id="KKN21216.1"/>
    </source>
</evidence>
<dbReference type="InterPro" id="IPR024654">
    <property type="entry name" value="Calcineurin-like_PHP_lpxH"/>
</dbReference>
<dbReference type="InterPro" id="IPR000979">
    <property type="entry name" value="Phosphodiesterase_MJ0936/Vps29"/>
</dbReference>
<dbReference type="PIRSF" id="PIRSF000883">
    <property type="entry name" value="Pesterase_MJ0912"/>
    <property type="match status" value="1"/>
</dbReference>
<dbReference type="InterPro" id="IPR050126">
    <property type="entry name" value="Ap4A_hydrolase"/>
</dbReference>
<accession>A0A0F9R7E4</accession>
<dbReference type="NCBIfam" id="TIGR00040">
    <property type="entry name" value="yfcE"/>
    <property type="match status" value="1"/>
</dbReference>
<comment type="caution">
    <text evidence="2">The sequence shown here is derived from an EMBL/GenBank/DDBJ whole genome shotgun (WGS) entry which is preliminary data.</text>
</comment>
<name>A0A0F9R7E4_9ZZZZ</name>
<dbReference type="Pfam" id="PF12850">
    <property type="entry name" value="Metallophos_2"/>
    <property type="match status" value="1"/>
</dbReference>
<protein>
    <recommendedName>
        <fullName evidence="1">Calcineurin-like phosphoesterase domain-containing protein</fullName>
    </recommendedName>
</protein>
<dbReference type="PANTHER" id="PTHR42850">
    <property type="entry name" value="METALLOPHOSPHOESTERASE"/>
    <property type="match status" value="1"/>
</dbReference>
<dbReference type="AlphaFoldDB" id="A0A0F9R7E4"/>
<sequence>MFKILIDYFLGGFMENFTKIAIVSDIHANKYALSSFLQYLEDYFEADKILNLGDFVSIGPHPKEVVQTVLSDGRFVNIIGNNELILLGQRRNEWFRGTEPHRDWMVNQLIKELIDQIKEIPTSQILNIQNRKLLMLHSHFYDIPNRSIQDNTLLYQGKSLNEFINDYPKDVEIVLLGHSHEQLYLATQGKIIINPGSLSITKKPQISFCLFEINDQKMNLNFKNINYDVSNLKNDYIERDVIGKEFLMKHFYSFLT</sequence>
<dbReference type="EMBL" id="LAZR01003168">
    <property type="protein sequence ID" value="KKN21216.1"/>
    <property type="molecule type" value="Genomic_DNA"/>
</dbReference>
<evidence type="ECO:0000259" key="1">
    <source>
        <dbReference type="Pfam" id="PF12850"/>
    </source>
</evidence>
<proteinExistence type="predicted"/>
<dbReference type="PANTHER" id="PTHR42850:SF2">
    <property type="entry name" value="BLL5683 PROTEIN"/>
    <property type="match status" value="1"/>
</dbReference>
<dbReference type="InterPro" id="IPR029052">
    <property type="entry name" value="Metallo-depent_PP-like"/>
</dbReference>
<organism evidence="2">
    <name type="scientific">marine sediment metagenome</name>
    <dbReference type="NCBI Taxonomy" id="412755"/>
    <lineage>
        <taxon>unclassified sequences</taxon>
        <taxon>metagenomes</taxon>
        <taxon>ecological metagenomes</taxon>
    </lineage>
</organism>
<feature type="domain" description="Calcineurin-like phosphoesterase" evidence="1">
    <location>
        <begin position="19"/>
        <end position="215"/>
    </location>
</feature>
<dbReference type="GO" id="GO:0016791">
    <property type="term" value="F:phosphatase activity"/>
    <property type="evidence" value="ECO:0007669"/>
    <property type="project" value="TreeGrafter"/>
</dbReference>